<evidence type="ECO:0000313" key="2">
    <source>
        <dbReference type="Proteomes" id="UP000319732"/>
    </source>
</evidence>
<protein>
    <submittedName>
        <fullName evidence="1">Uncharacterized protein</fullName>
    </submittedName>
</protein>
<proteinExistence type="predicted"/>
<comment type="caution">
    <text evidence="1">The sequence shown here is derived from an EMBL/GenBank/DDBJ whole genome shotgun (WGS) entry which is preliminary data.</text>
</comment>
<dbReference type="EMBL" id="VHSG01000004">
    <property type="protein sequence ID" value="TQV85141.1"/>
    <property type="molecule type" value="Genomic_DNA"/>
</dbReference>
<evidence type="ECO:0000313" key="1">
    <source>
        <dbReference type="EMBL" id="TQV85141.1"/>
    </source>
</evidence>
<dbReference type="OrthoDB" id="5728919at2"/>
<reference evidence="1 2" key="1">
    <citation type="submission" date="2019-06" db="EMBL/GenBank/DDBJ databases">
        <title>Whole genome sequence for Cellvibrionaceae sp. R142.</title>
        <authorList>
            <person name="Wang G."/>
        </authorList>
    </citation>
    <scope>NUCLEOTIDE SEQUENCE [LARGE SCALE GENOMIC DNA]</scope>
    <source>
        <strain evidence="1 2">R142</strain>
    </source>
</reference>
<sequence length="191" mass="21984">MDYSLNDDVRAKLDNYFYRMRRAAERQDPQRGLERRGMIIGGYAGSAATVVDMARFVEQITRITTMDIEQTYDSISIEREGTFSLDCRFDDSKQQTHDNPFGKELCGWDGHQLVFYLSLPGGMDLQQRLTLSRDGRQMNVATTLRLDQAPEPFTLNRAYMRFEGLPNHYNCEQTVTRGKVCSLATDTQSQR</sequence>
<name>A0A545U6P1_9GAMM</name>
<dbReference type="AlphaFoldDB" id="A0A545U6P1"/>
<keyword evidence="2" id="KW-1185">Reference proteome</keyword>
<dbReference type="RefSeq" id="WP_142902688.1">
    <property type="nucleotide sequence ID" value="NZ_ML660088.1"/>
</dbReference>
<organism evidence="1 2">
    <name type="scientific">Exilibacterium tricleocarpae</name>
    <dbReference type="NCBI Taxonomy" id="2591008"/>
    <lineage>
        <taxon>Bacteria</taxon>
        <taxon>Pseudomonadati</taxon>
        <taxon>Pseudomonadota</taxon>
        <taxon>Gammaproteobacteria</taxon>
        <taxon>Cellvibrionales</taxon>
        <taxon>Cellvibrionaceae</taxon>
        <taxon>Exilibacterium</taxon>
    </lineage>
</organism>
<accession>A0A545U6P1</accession>
<dbReference type="Proteomes" id="UP000319732">
    <property type="component" value="Unassembled WGS sequence"/>
</dbReference>
<gene>
    <name evidence="1" type="ORF">FKG94_02840</name>
</gene>